<gene>
    <name evidence="7" type="primary">Aste57867_22009</name>
    <name evidence="6" type="ORF">As57867_021940</name>
    <name evidence="7" type="ORF">ASTE57867_22009</name>
</gene>
<dbReference type="InterPro" id="IPR036770">
    <property type="entry name" value="Ankyrin_rpt-contain_sf"/>
</dbReference>
<keyword evidence="1" id="KW-0677">Repeat</keyword>
<dbReference type="AlphaFoldDB" id="A0A485LJ31"/>
<dbReference type="Gene3D" id="1.25.40.20">
    <property type="entry name" value="Ankyrin repeat-containing domain"/>
    <property type="match status" value="2"/>
</dbReference>
<feature type="repeat" description="ANK" evidence="3">
    <location>
        <begin position="180"/>
        <end position="212"/>
    </location>
</feature>
<evidence type="ECO:0000313" key="8">
    <source>
        <dbReference type="Proteomes" id="UP000332933"/>
    </source>
</evidence>
<dbReference type="PROSITE" id="PS50297">
    <property type="entry name" value="ANK_REP_REGION"/>
    <property type="match status" value="2"/>
</dbReference>
<feature type="compositionally biased region" description="Basic and acidic residues" evidence="5">
    <location>
        <begin position="488"/>
        <end position="499"/>
    </location>
</feature>
<dbReference type="Pfam" id="PF12796">
    <property type="entry name" value="Ank_2"/>
    <property type="match status" value="2"/>
</dbReference>
<feature type="coiled-coil region" evidence="4">
    <location>
        <begin position="305"/>
        <end position="397"/>
    </location>
</feature>
<feature type="region of interest" description="Disordered" evidence="5">
    <location>
        <begin position="478"/>
        <end position="499"/>
    </location>
</feature>
<keyword evidence="8" id="KW-1185">Reference proteome</keyword>
<evidence type="ECO:0000256" key="2">
    <source>
        <dbReference type="ARBA" id="ARBA00023043"/>
    </source>
</evidence>
<evidence type="ECO:0000256" key="3">
    <source>
        <dbReference type="PROSITE-ProRule" id="PRU00023"/>
    </source>
</evidence>
<feature type="repeat" description="ANK" evidence="3">
    <location>
        <begin position="44"/>
        <end position="68"/>
    </location>
</feature>
<reference evidence="7 8" key="1">
    <citation type="submission" date="2019-03" db="EMBL/GenBank/DDBJ databases">
        <authorList>
            <person name="Gaulin E."/>
            <person name="Dumas B."/>
        </authorList>
    </citation>
    <scope>NUCLEOTIDE SEQUENCE [LARGE SCALE GENOMIC DNA]</scope>
    <source>
        <strain evidence="7">CBS 568.67</strain>
    </source>
</reference>
<dbReference type="GO" id="GO:0005737">
    <property type="term" value="C:cytoplasm"/>
    <property type="evidence" value="ECO:0007669"/>
    <property type="project" value="TreeGrafter"/>
</dbReference>
<dbReference type="OrthoDB" id="10057496at2759"/>
<evidence type="ECO:0000256" key="1">
    <source>
        <dbReference type="ARBA" id="ARBA00022737"/>
    </source>
</evidence>
<dbReference type="Proteomes" id="UP000332933">
    <property type="component" value="Unassembled WGS sequence"/>
</dbReference>
<proteinExistence type="predicted"/>
<accession>A0A485LJ31</accession>
<dbReference type="SUPFAM" id="SSF48403">
    <property type="entry name" value="Ankyrin repeat"/>
    <property type="match status" value="1"/>
</dbReference>
<organism evidence="7 8">
    <name type="scientific">Aphanomyces stellatus</name>
    <dbReference type="NCBI Taxonomy" id="120398"/>
    <lineage>
        <taxon>Eukaryota</taxon>
        <taxon>Sar</taxon>
        <taxon>Stramenopiles</taxon>
        <taxon>Oomycota</taxon>
        <taxon>Saprolegniomycetes</taxon>
        <taxon>Saprolegniales</taxon>
        <taxon>Verrucalvaceae</taxon>
        <taxon>Aphanomyces</taxon>
    </lineage>
</organism>
<dbReference type="PANTHER" id="PTHR24198">
    <property type="entry name" value="ANKYRIN REPEAT AND PROTEIN KINASE DOMAIN-CONTAINING PROTEIN"/>
    <property type="match status" value="1"/>
</dbReference>
<evidence type="ECO:0000313" key="7">
    <source>
        <dbReference type="EMBL" id="VFT98677.1"/>
    </source>
</evidence>
<reference evidence="6" key="2">
    <citation type="submission" date="2019-06" db="EMBL/GenBank/DDBJ databases">
        <title>Genomics analysis of Aphanomyces spp. identifies a new class of oomycete effector associated with host adaptation.</title>
        <authorList>
            <person name="Gaulin E."/>
        </authorList>
    </citation>
    <scope>NUCLEOTIDE SEQUENCE</scope>
    <source>
        <strain evidence="6">CBS 578.67</strain>
    </source>
</reference>
<dbReference type="EMBL" id="VJMH01007014">
    <property type="protein sequence ID" value="KAF0686157.1"/>
    <property type="molecule type" value="Genomic_DNA"/>
</dbReference>
<dbReference type="PANTHER" id="PTHR24198:SF165">
    <property type="entry name" value="ANKYRIN REPEAT-CONTAINING PROTEIN-RELATED"/>
    <property type="match status" value="1"/>
</dbReference>
<dbReference type="SMART" id="SM00248">
    <property type="entry name" value="ANK"/>
    <property type="match status" value="4"/>
</dbReference>
<evidence type="ECO:0000256" key="5">
    <source>
        <dbReference type="SAM" id="MobiDB-lite"/>
    </source>
</evidence>
<evidence type="ECO:0000256" key="4">
    <source>
        <dbReference type="SAM" id="Coils"/>
    </source>
</evidence>
<sequence length="499" mass="54291">MEQELDAAYEGLFMAAEHGRADVLKALLEHGKDVLDLPRIRNAAGLTPLHVAVIYQKADAVRTLLAAGFPSDATVLPTHVKYAGMTSYQLAMNQAPIRTMVQVFLQYIIQEIALNHVASVEALLRAGIDPLTATDGPPHNNSLLHWAACSNAIDVVELLLRYFGDDDEKRSLLMNRQNTDGATALHDACHGNYIECVKLLVENGADLTVVGVAGYAKDKTAVEVATNKDIMRVIAKGRIKRAPPTPSAVALPQEPAANEVVQASSLASCEVPEATPAAALVDVLHGKPCSVLPPSASSTDPKVLLEEKQALIDELKQTIDELVTDNHDRQLLGEERVVLEFIRKLRDEKQMVERHLHDAEEHIFVQEELMIELKAQIRRHNSIVEGLQKQLDALKREKDPNAVVAVVGDVPAAAAASEANRIREEVDASVDSPAASTMMLEVPPPTSQPSNSFWSSLLYFLWLPFADEEVLPTTMPSAAKAAPAPEPARSDLHETILTV</sequence>
<dbReference type="PROSITE" id="PS50088">
    <property type="entry name" value="ANK_REPEAT"/>
    <property type="match status" value="2"/>
</dbReference>
<dbReference type="EMBL" id="CAADRA010007040">
    <property type="protein sequence ID" value="VFT98677.1"/>
    <property type="molecule type" value="Genomic_DNA"/>
</dbReference>
<name>A0A485LJ31_9STRA</name>
<protein>
    <submittedName>
        <fullName evidence="7">Aste57867_22009 protein</fullName>
    </submittedName>
</protein>
<dbReference type="InterPro" id="IPR002110">
    <property type="entry name" value="Ankyrin_rpt"/>
</dbReference>
<keyword evidence="2 3" id="KW-0040">ANK repeat</keyword>
<evidence type="ECO:0000313" key="6">
    <source>
        <dbReference type="EMBL" id="KAF0686157.1"/>
    </source>
</evidence>
<keyword evidence="4" id="KW-0175">Coiled coil</keyword>